<keyword evidence="3" id="KW-1185">Reference proteome</keyword>
<dbReference type="Proteomes" id="UP000799753">
    <property type="component" value="Unassembled WGS sequence"/>
</dbReference>
<evidence type="ECO:0000256" key="1">
    <source>
        <dbReference type="SAM" id="MobiDB-lite"/>
    </source>
</evidence>
<accession>A0A6A6SFT6</accession>
<reference evidence="2" key="1">
    <citation type="journal article" date="2020" name="Stud. Mycol.">
        <title>101 Dothideomycetes genomes: a test case for predicting lifestyles and emergence of pathogens.</title>
        <authorList>
            <person name="Haridas S."/>
            <person name="Albert R."/>
            <person name="Binder M."/>
            <person name="Bloem J."/>
            <person name="Labutti K."/>
            <person name="Salamov A."/>
            <person name="Andreopoulos B."/>
            <person name="Baker S."/>
            <person name="Barry K."/>
            <person name="Bills G."/>
            <person name="Bluhm B."/>
            <person name="Cannon C."/>
            <person name="Castanera R."/>
            <person name="Culley D."/>
            <person name="Daum C."/>
            <person name="Ezra D."/>
            <person name="Gonzalez J."/>
            <person name="Henrissat B."/>
            <person name="Kuo A."/>
            <person name="Liang C."/>
            <person name="Lipzen A."/>
            <person name="Lutzoni F."/>
            <person name="Magnuson J."/>
            <person name="Mondo S."/>
            <person name="Nolan M."/>
            <person name="Ohm R."/>
            <person name="Pangilinan J."/>
            <person name="Park H.-J."/>
            <person name="Ramirez L."/>
            <person name="Alfaro M."/>
            <person name="Sun H."/>
            <person name="Tritt A."/>
            <person name="Yoshinaga Y."/>
            <person name="Zwiers L.-H."/>
            <person name="Turgeon B."/>
            <person name="Goodwin S."/>
            <person name="Spatafora J."/>
            <person name="Crous P."/>
            <person name="Grigoriev I."/>
        </authorList>
    </citation>
    <scope>NUCLEOTIDE SEQUENCE</scope>
    <source>
        <strain evidence="2">CBS 473.64</strain>
    </source>
</reference>
<feature type="compositionally biased region" description="Polar residues" evidence="1">
    <location>
        <begin position="165"/>
        <end position="175"/>
    </location>
</feature>
<evidence type="ECO:0000313" key="3">
    <source>
        <dbReference type="Proteomes" id="UP000799753"/>
    </source>
</evidence>
<dbReference type="EMBL" id="MU006776">
    <property type="protein sequence ID" value="KAF2646420.1"/>
    <property type="molecule type" value="Genomic_DNA"/>
</dbReference>
<name>A0A6A6SFT6_9PLEO</name>
<organism evidence="2 3">
    <name type="scientific">Massarina eburnea CBS 473.64</name>
    <dbReference type="NCBI Taxonomy" id="1395130"/>
    <lineage>
        <taxon>Eukaryota</taxon>
        <taxon>Fungi</taxon>
        <taxon>Dikarya</taxon>
        <taxon>Ascomycota</taxon>
        <taxon>Pezizomycotina</taxon>
        <taxon>Dothideomycetes</taxon>
        <taxon>Pleosporomycetidae</taxon>
        <taxon>Pleosporales</taxon>
        <taxon>Massarineae</taxon>
        <taxon>Massarinaceae</taxon>
        <taxon>Massarina</taxon>
    </lineage>
</organism>
<feature type="compositionally biased region" description="Polar residues" evidence="1">
    <location>
        <begin position="135"/>
        <end position="144"/>
    </location>
</feature>
<feature type="compositionally biased region" description="Polar residues" evidence="1">
    <location>
        <begin position="21"/>
        <end position="37"/>
    </location>
</feature>
<gene>
    <name evidence="2" type="ORF">P280DRAFT_10498</name>
</gene>
<feature type="compositionally biased region" description="Low complexity" evidence="1">
    <location>
        <begin position="117"/>
        <end position="129"/>
    </location>
</feature>
<feature type="region of interest" description="Disordered" evidence="1">
    <location>
        <begin position="1"/>
        <end position="224"/>
    </location>
</feature>
<feature type="compositionally biased region" description="Polar residues" evidence="1">
    <location>
        <begin position="53"/>
        <end position="62"/>
    </location>
</feature>
<protein>
    <submittedName>
        <fullName evidence="2">Uncharacterized protein</fullName>
    </submittedName>
</protein>
<proteinExistence type="predicted"/>
<feature type="compositionally biased region" description="Low complexity" evidence="1">
    <location>
        <begin position="176"/>
        <end position="208"/>
    </location>
</feature>
<sequence>MEPSPDSAAPEIHNEPASLQPGGTSQALDNDSVSATNIRAEDAAEPENVPRSPENTDTQAADSNVPAVDDAGENNTTMDNSRSQGPPVLATEPRNDGDESTGSATPASQPDIIDAGSTRTNTNSDTSNNEDPVEEQSTPATAATQLEDRPAPHTMQDSAAEPDNTEAQNPATGNTDANAVANDVASDSQVGEGSADNSQNAAPAASNAGRKRIRIGKKIVWVDR</sequence>
<feature type="compositionally biased region" description="Polar residues" evidence="1">
    <location>
        <begin position="73"/>
        <end position="84"/>
    </location>
</feature>
<evidence type="ECO:0000313" key="2">
    <source>
        <dbReference type="EMBL" id="KAF2646420.1"/>
    </source>
</evidence>
<dbReference type="AlphaFoldDB" id="A0A6A6SFT6"/>